<name>A0A9Q1DKS4_CONCO</name>
<comment type="similarity">
    <text evidence="1 4">Belongs to the intercrine beta (chemokine CC) family.</text>
</comment>
<feature type="signal peptide" evidence="4">
    <location>
        <begin position="1"/>
        <end position="23"/>
    </location>
</feature>
<dbReference type="SUPFAM" id="SSF54117">
    <property type="entry name" value="Interleukin 8-like chemokines"/>
    <property type="match status" value="1"/>
</dbReference>
<evidence type="ECO:0000256" key="5">
    <source>
        <dbReference type="SAM" id="MobiDB-lite"/>
    </source>
</evidence>
<keyword evidence="4" id="KW-0145">Chemotaxis</keyword>
<dbReference type="PANTHER" id="PTHR12015">
    <property type="entry name" value="SMALL INDUCIBLE CYTOKINE A"/>
    <property type="match status" value="1"/>
</dbReference>
<feature type="compositionally biased region" description="Polar residues" evidence="5">
    <location>
        <begin position="93"/>
        <end position="112"/>
    </location>
</feature>
<feature type="chain" id="PRO_5040544067" description="C-C motif chemokine" evidence="4">
    <location>
        <begin position="24"/>
        <end position="120"/>
    </location>
</feature>
<dbReference type="Proteomes" id="UP001152803">
    <property type="component" value="Unassembled WGS sequence"/>
</dbReference>
<dbReference type="GO" id="GO:0006955">
    <property type="term" value="P:immune response"/>
    <property type="evidence" value="ECO:0007669"/>
    <property type="project" value="InterPro"/>
</dbReference>
<dbReference type="InterPro" id="IPR039809">
    <property type="entry name" value="Chemokine_b/g/d"/>
</dbReference>
<keyword evidence="2 4" id="KW-0202">Cytokine</keyword>
<keyword evidence="3" id="KW-1015">Disulfide bond</keyword>
<reference evidence="7" key="1">
    <citation type="journal article" date="2023" name="Science">
        <title>Genome structures resolve the early diversification of teleost fishes.</title>
        <authorList>
            <person name="Parey E."/>
            <person name="Louis A."/>
            <person name="Montfort J."/>
            <person name="Bouchez O."/>
            <person name="Roques C."/>
            <person name="Iampietro C."/>
            <person name="Lluch J."/>
            <person name="Castinel A."/>
            <person name="Donnadieu C."/>
            <person name="Desvignes T."/>
            <person name="Floi Bucao C."/>
            <person name="Jouanno E."/>
            <person name="Wen M."/>
            <person name="Mejri S."/>
            <person name="Dirks R."/>
            <person name="Jansen H."/>
            <person name="Henkel C."/>
            <person name="Chen W.J."/>
            <person name="Zahm M."/>
            <person name="Cabau C."/>
            <person name="Klopp C."/>
            <person name="Thompson A.W."/>
            <person name="Robinson-Rechavi M."/>
            <person name="Braasch I."/>
            <person name="Lecointre G."/>
            <person name="Bobe J."/>
            <person name="Postlethwait J.H."/>
            <person name="Berthelot C."/>
            <person name="Roest Crollius H."/>
            <person name="Guiguen Y."/>
        </authorList>
    </citation>
    <scope>NUCLEOTIDE SEQUENCE</scope>
    <source>
        <strain evidence="7">Concon-B</strain>
    </source>
</reference>
<evidence type="ECO:0000256" key="1">
    <source>
        <dbReference type="ARBA" id="ARBA00010868"/>
    </source>
</evidence>
<dbReference type="InterPro" id="IPR001811">
    <property type="entry name" value="Chemokine_IL8-like_dom"/>
</dbReference>
<dbReference type="AlphaFoldDB" id="A0A9Q1DKS4"/>
<proteinExistence type="inferred from homology"/>
<dbReference type="OrthoDB" id="8934837at2759"/>
<dbReference type="EMBL" id="JAFJMO010000006">
    <property type="protein sequence ID" value="KAJ8274382.1"/>
    <property type="molecule type" value="Genomic_DNA"/>
</dbReference>
<evidence type="ECO:0000313" key="8">
    <source>
        <dbReference type="Proteomes" id="UP001152803"/>
    </source>
</evidence>
<evidence type="ECO:0000256" key="4">
    <source>
        <dbReference type="RuleBase" id="RU361150"/>
    </source>
</evidence>
<accession>A0A9Q1DKS4</accession>
<keyword evidence="8" id="KW-1185">Reference proteome</keyword>
<dbReference type="GO" id="GO:0005615">
    <property type="term" value="C:extracellular space"/>
    <property type="evidence" value="ECO:0007669"/>
    <property type="project" value="UniProtKB-KW"/>
</dbReference>
<comment type="caution">
    <text evidence="7">The sequence shown here is derived from an EMBL/GenBank/DDBJ whole genome shotgun (WGS) entry which is preliminary data.</text>
</comment>
<organism evidence="7 8">
    <name type="scientific">Conger conger</name>
    <name type="common">Conger eel</name>
    <name type="synonym">Muraena conger</name>
    <dbReference type="NCBI Taxonomy" id="82655"/>
    <lineage>
        <taxon>Eukaryota</taxon>
        <taxon>Metazoa</taxon>
        <taxon>Chordata</taxon>
        <taxon>Craniata</taxon>
        <taxon>Vertebrata</taxon>
        <taxon>Euteleostomi</taxon>
        <taxon>Actinopterygii</taxon>
        <taxon>Neopterygii</taxon>
        <taxon>Teleostei</taxon>
        <taxon>Anguilliformes</taxon>
        <taxon>Congridae</taxon>
        <taxon>Conger</taxon>
    </lineage>
</organism>
<feature type="domain" description="Chemokine interleukin-8-like" evidence="6">
    <location>
        <begin position="27"/>
        <end position="86"/>
    </location>
</feature>
<keyword evidence="4" id="KW-0732">Signal</keyword>
<dbReference type="InterPro" id="IPR036048">
    <property type="entry name" value="Interleukin_8-like_sf"/>
</dbReference>
<dbReference type="PROSITE" id="PS00472">
    <property type="entry name" value="SMALL_CYTOKINES_CC"/>
    <property type="match status" value="1"/>
</dbReference>
<dbReference type="CDD" id="cd00272">
    <property type="entry name" value="Chemokine_CC"/>
    <property type="match status" value="1"/>
</dbReference>
<evidence type="ECO:0000313" key="7">
    <source>
        <dbReference type="EMBL" id="KAJ8274382.1"/>
    </source>
</evidence>
<dbReference type="SMART" id="SM00199">
    <property type="entry name" value="SCY"/>
    <property type="match status" value="1"/>
</dbReference>
<comment type="subcellular location">
    <subcellularLocation>
        <location evidence="4">Secreted</location>
    </subcellularLocation>
</comment>
<evidence type="ECO:0000259" key="6">
    <source>
        <dbReference type="SMART" id="SM00199"/>
    </source>
</evidence>
<evidence type="ECO:0000256" key="3">
    <source>
        <dbReference type="ARBA" id="ARBA00023157"/>
    </source>
</evidence>
<keyword evidence="4" id="KW-0964">Secreted</keyword>
<dbReference type="Gene3D" id="2.40.50.40">
    <property type="match status" value="1"/>
</dbReference>
<protein>
    <recommendedName>
        <fullName evidence="4">C-C motif chemokine</fullName>
    </recommendedName>
</protein>
<feature type="region of interest" description="Disordered" evidence="5">
    <location>
        <begin position="93"/>
        <end position="120"/>
    </location>
</feature>
<gene>
    <name evidence="7" type="ORF">COCON_G00090070</name>
</gene>
<sequence length="120" mass="12983">MMTLPAVFLCLAVLLLSPGPGEASSPVVSCCLKTENKKIPVIRVDRYSMQKKGLCPVDAVIFTSVKGITICSNPSDRWAKRAMAIVDSRRQTKVTTDIASPHPSTEATTMMLSTKDKTAQ</sequence>
<dbReference type="PANTHER" id="PTHR12015:SF108">
    <property type="entry name" value="C-C MOTIF CHEMOKINE 20"/>
    <property type="match status" value="1"/>
</dbReference>
<dbReference type="InterPro" id="IPR000827">
    <property type="entry name" value="Chemokine_CC_CS"/>
</dbReference>
<evidence type="ECO:0000256" key="2">
    <source>
        <dbReference type="ARBA" id="ARBA00022514"/>
    </source>
</evidence>
<dbReference type="Pfam" id="PF00048">
    <property type="entry name" value="IL8"/>
    <property type="match status" value="1"/>
</dbReference>
<dbReference type="GO" id="GO:0008009">
    <property type="term" value="F:chemokine activity"/>
    <property type="evidence" value="ECO:0007669"/>
    <property type="project" value="InterPro"/>
</dbReference>